<dbReference type="EMBL" id="JAPYYP010000032">
    <property type="protein sequence ID" value="MDA5110476.1"/>
    <property type="molecule type" value="Genomic_DNA"/>
</dbReference>
<organism evidence="7 8">
    <name type="scientific">Brevibacillus thermoruber</name>
    <dbReference type="NCBI Taxonomy" id="33942"/>
    <lineage>
        <taxon>Bacteria</taxon>
        <taxon>Bacillati</taxon>
        <taxon>Bacillota</taxon>
        <taxon>Bacilli</taxon>
        <taxon>Bacillales</taxon>
        <taxon>Paenibacillaceae</taxon>
        <taxon>Brevibacillus</taxon>
    </lineage>
</organism>
<proteinExistence type="inferred from homology"/>
<keyword evidence="5" id="KW-0029">Amino-acid transport</keyword>
<dbReference type="InterPro" id="IPR017871">
    <property type="entry name" value="ABC_transporter-like_CS"/>
</dbReference>
<keyword evidence="8" id="KW-1185">Reference proteome</keyword>
<keyword evidence="3" id="KW-0547">Nucleotide-binding</keyword>
<dbReference type="InterPro" id="IPR027417">
    <property type="entry name" value="P-loop_NTPase"/>
</dbReference>
<keyword evidence="4 7" id="KW-0067">ATP-binding</keyword>
<dbReference type="PROSITE" id="PS50893">
    <property type="entry name" value="ABC_TRANSPORTER_2"/>
    <property type="match status" value="1"/>
</dbReference>
<dbReference type="InterPro" id="IPR052156">
    <property type="entry name" value="BCAA_Transport_ATP-bd_LivF"/>
</dbReference>
<evidence type="ECO:0000256" key="5">
    <source>
        <dbReference type="ARBA" id="ARBA00022970"/>
    </source>
</evidence>
<dbReference type="PANTHER" id="PTHR43820">
    <property type="entry name" value="HIGH-AFFINITY BRANCHED-CHAIN AMINO ACID TRANSPORT ATP-BINDING PROTEIN LIVF"/>
    <property type="match status" value="1"/>
</dbReference>
<gene>
    <name evidence="7" type="ORF">O3V59_19185</name>
</gene>
<name>A0A9X3Z4Z2_9BACL</name>
<evidence type="ECO:0000256" key="4">
    <source>
        <dbReference type="ARBA" id="ARBA00022840"/>
    </source>
</evidence>
<evidence type="ECO:0000313" key="8">
    <source>
        <dbReference type="Proteomes" id="UP001151071"/>
    </source>
</evidence>
<protein>
    <submittedName>
        <fullName evidence="7">ABC transporter ATP-binding protein</fullName>
    </submittedName>
</protein>
<reference evidence="7" key="1">
    <citation type="submission" date="2022-12" db="EMBL/GenBank/DDBJ databases">
        <title>Draft genome sequence of the thermophilic strain Brevibacillus thermoruber HT42, isolated from Los Humeros, Puebla, Mexico, with biotechnological potential.</title>
        <authorList>
            <person name="Lara Sanchez J."/>
            <person name="Solis Palacios R."/>
            <person name="Bustos Baena A.S."/>
            <person name="Ruz Baez A.E."/>
            <person name="Espinosa Luna G."/>
            <person name="Oliart Ros R.M."/>
        </authorList>
    </citation>
    <scope>NUCLEOTIDE SEQUENCE</scope>
    <source>
        <strain evidence="7">HT42</strain>
    </source>
</reference>
<dbReference type="InterPro" id="IPR003439">
    <property type="entry name" value="ABC_transporter-like_ATP-bd"/>
</dbReference>
<evidence type="ECO:0000313" key="7">
    <source>
        <dbReference type="EMBL" id="MDA5110476.1"/>
    </source>
</evidence>
<evidence type="ECO:0000256" key="1">
    <source>
        <dbReference type="ARBA" id="ARBA00005417"/>
    </source>
</evidence>
<dbReference type="PANTHER" id="PTHR43820:SF2">
    <property type="entry name" value="ABC TRANSPORTER ATP-BINDING PROTEIN"/>
    <property type="match status" value="1"/>
</dbReference>
<keyword evidence="2" id="KW-0813">Transport</keyword>
<evidence type="ECO:0000256" key="3">
    <source>
        <dbReference type="ARBA" id="ARBA00022741"/>
    </source>
</evidence>
<dbReference type="Gene3D" id="3.40.50.300">
    <property type="entry name" value="P-loop containing nucleotide triphosphate hydrolases"/>
    <property type="match status" value="1"/>
</dbReference>
<dbReference type="PROSITE" id="PS00211">
    <property type="entry name" value="ABC_TRANSPORTER_1"/>
    <property type="match status" value="1"/>
</dbReference>
<feature type="domain" description="ABC transporter" evidence="6">
    <location>
        <begin position="2"/>
        <end position="236"/>
    </location>
</feature>
<comment type="similarity">
    <text evidence="1">Belongs to the ABC transporter superfamily.</text>
</comment>
<dbReference type="RefSeq" id="WP_271140788.1">
    <property type="nucleotide sequence ID" value="NZ_JAPYYP010000032.1"/>
</dbReference>
<dbReference type="Proteomes" id="UP001151071">
    <property type="component" value="Unassembled WGS sequence"/>
</dbReference>
<dbReference type="CDD" id="cd03224">
    <property type="entry name" value="ABC_TM1139_LivF_branched"/>
    <property type="match status" value="1"/>
</dbReference>
<dbReference type="GO" id="GO:0016887">
    <property type="term" value="F:ATP hydrolysis activity"/>
    <property type="evidence" value="ECO:0007669"/>
    <property type="project" value="InterPro"/>
</dbReference>
<evidence type="ECO:0000259" key="6">
    <source>
        <dbReference type="PROSITE" id="PS50893"/>
    </source>
</evidence>
<dbReference type="GO" id="GO:0015807">
    <property type="term" value="P:L-amino acid transport"/>
    <property type="evidence" value="ECO:0007669"/>
    <property type="project" value="TreeGrafter"/>
</dbReference>
<dbReference type="SUPFAM" id="SSF52540">
    <property type="entry name" value="P-loop containing nucleoside triphosphate hydrolases"/>
    <property type="match status" value="1"/>
</dbReference>
<dbReference type="GO" id="GO:0005524">
    <property type="term" value="F:ATP binding"/>
    <property type="evidence" value="ECO:0007669"/>
    <property type="project" value="UniProtKB-KW"/>
</dbReference>
<comment type="caution">
    <text evidence="7">The sequence shown here is derived from an EMBL/GenBank/DDBJ whole genome shotgun (WGS) entry which is preliminary data.</text>
</comment>
<accession>A0A9X3Z4Z2</accession>
<sequence length="236" mass="26005">MLKLDRVHTYYGNSHILQGLSFEVPTGTCVALLGRNGAGKTTTIHSIAGLTPPRQGTIAYRDKPISGLPPHHIARLGIGLVPQGKRIFPSLTIRENLTVSARDSDDTEAGRKRWDLEAVYDLFPILKEREHNRGTQLSGGQQQMLAIGRALMTNPRFLLMDEPSEGLAPVIIEQVGEIIDRLKKTGLSILLVEQNLYLACSVADEVLVMNKGQVVWQGSPQELLANQDIQHQYLGV</sequence>
<dbReference type="Pfam" id="PF00005">
    <property type="entry name" value="ABC_tran"/>
    <property type="match status" value="1"/>
</dbReference>
<dbReference type="InterPro" id="IPR003593">
    <property type="entry name" value="AAA+_ATPase"/>
</dbReference>
<dbReference type="SMART" id="SM00382">
    <property type="entry name" value="AAA"/>
    <property type="match status" value="1"/>
</dbReference>
<dbReference type="AlphaFoldDB" id="A0A9X3Z4Z2"/>
<dbReference type="GO" id="GO:0015658">
    <property type="term" value="F:branched-chain amino acid transmembrane transporter activity"/>
    <property type="evidence" value="ECO:0007669"/>
    <property type="project" value="TreeGrafter"/>
</dbReference>
<evidence type="ECO:0000256" key="2">
    <source>
        <dbReference type="ARBA" id="ARBA00022448"/>
    </source>
</evidence>